<reference evidence="5 6" key="1">
    <citation type="submission" date="2019-03" db="EMBL/GenBank/DDBJ databases">
        <title>Genomic Encyclopedia of Type Strains, Phase IV (KMG-IV): sequencing the most valuable type-strain genomes for metagenomic binning, comparative biology and taxonomic classification.</title>
        <authorList>
            <person name="Goeker M."/>
        </authorList>
    </citation>
    <scope>NUCLEOTIDE SEQUENCE [LARGE SCALE GENOMIC DNA]</scope>
    <source>
        <strain evidence="5 6">DSM 16998</strain>
    </source>
</reference>
<feature type="chain" id="PRO_5020781995" evidence="3">
    <location>
        <begin position="25"/>
        <end position="279"/>
    </location>
</feature>
<accession>A0A4R6QTL0</accession>
<dbReference type="InterPro" id="IPR058647">
    <property type="entry name" value="BSH_CzcB-like"/>
</dbReference>
<dbReference type="PANTHER" id="PTHR30469:SF15">
    <property type="entry name" value="HLYD FAMILY OF SECRETION PROTEINS"/>
    <property type="match status" value="1"/>
</dbReference>
<dbReference type="Proteomes" id="UP000295361">
    <property type="component" value="Unassembled WGS sequence"/>
</dbReference>
<gene>
    <name evidence="5" type="ORF">DES47_101777</name>
</gene>
<evidence type="ECO:0000256" key="3">
    <source>
        <dbReference type="SAM" id="SignalP"/>
    </source>
</evidence>
<evidence type="ECO:0000259" key="4">
    <source>
        <dbReference type="Pfam" id="PF25973"/>
    </source>
</evidence>
<comment type="caution">
    <text evidence="5">The sequence shown here is derived from an EMBL/GenBank/DDBJ whole genome shotgun (WGS) entry which is preliminary data.</text>
</comment>
<sequence length="279" mass="30381">MNHRSSYRRALPALLLALLADAHAAGRANEFDGLIEPSQTIDIRSPVVGLISQVNAARGGVVKKGAVIVSLDTSVERSAAELARYKSTMDGAVKAGDSRVQYAERKFKRRAELAEKNYGTAQEREDAEVEQRIAQADAQSARENRQLARLELDYASAQVNQRQLRSPIDGVVIEQGQYPGEMTEPSDGKKPILRLAQINPLRVSVLLPAALYPKLKLGMKAEVLPEKPLDGRYPVTVTMIDKIIDAASGTFRVHLLLPNANGALPGGLKARVVFSELPQ</sequence>
<dbReference type="EMBL" id="SNXS01000001">
    <property type="protein sequence ID" value="TDP74711.1"/>
    <property type="molecule type" value="Genomic_DNA"/>
</dbReference>
<keyword evidence="6" id="KW-1185">Reference proteome</keyword>
<evidence type="ECO:0000313" key="6">
    <source>
        <dbReference type="Proteomes" id="UP000295361"/>
    </source>
</evidence>
<dbReference type="Pfam" id="PF25973">
    <property type="entry name" value="BSH_CzcB"/>
    <property type="match status" value="1"/>
</dbReference>
<feature type="domain" description="CzcB-like barrel-sandwich hybrid" evidence="4">
    <location>
        <begin position="40"/>
        <end position="183"/>
    </location>
</feature>
<dbReference type="PANTHER" id="PTHR30469">
    <property type="entry name" value="MULTIDRUG RESISTANCE PROTEIN MDTA"/>
    <property type="match status" value="1"/>
</dbReference>
<organism evidence="5 6">
    <name type="scientific">Roseateles toxinivorans</name>
    <dbReference type="NCBI Taxonomy" id="270368"/>
    <lineage>
        <taxon>Bacteria</taxon>
        <taxon>Pseudomonadati</taxon>
        <taxon>Pseudomonadota</taxon>
        <taxon>Betaproteobacteria</taxon>
        <taxon>Burkholderiales</taxon>
        <taxon>Sphaerotilaceae</taxon>
        <taxon>Roseateles</taxon>
    </lineage>
</organism>
<keyword evidence="2" id="KW-0175">Coiled coil</keyword>
<dbReference type="GO" id="GO:0015562">
    <property type="term" value="F:efflux transmembrane transporter activity"/>
    <property type="evidence" value="ECO:0007669"/>
    <property type="project" value="TreeGrafter"/>
</dbReference>
<dbReference type="Gene3D" id="2.40.50.100">
    <property type="match status" value="1"/>
</dbReference>
<dbReference type="Gene3D" id="1.10.287.470">
    <property type="entry name" value="Helix hairpin bin"/>
    <property type="match status" value="1"/>
</dbReference>
<keyword evidence="3" id="KW-0732">Signal</keyword>
<evidence type="ECO:0000256" key="2">
    <source>
        <dbReference type="SAM" id="Coils"/>
    </source>
</evidence>
<evidence type="ECO:0000256" key="1">
    <source>
        <dbReference type="ARBA" id="ARBA00009477"/>
    </source>
</evidence>
<dbReference type="RefSeq" id="WP_133699319.1">
    <property type="nucleotide sequence ID" value="NZ_SNXS01000001.1"/>
</dbReference>
<comment type="similarity">
    <text evidence="1">Belongs to the membrane fusion protein (MFP) (TC 8.A.1) family.</text>
</comment>
<name>A0A4R6QTL0_9BURK</name>
<dbReference type="InParanoid" id="A0A4R6QTL0"/>
<evidence type="ECO:0000313" key="5">
    <source>
        <dbReference type="EMBL" id="TDP74711.1"/>
    </source>
</evidence>
<protein>
    <submittedName>
        <fullName evidence="5">RND family efflux transporter MFP subunit</fullName>
    </submittedName>
</protein>
<dbReference type="NCBIfam" id="TIGR01730">
    <property type="entry name" value="RND_mfp"/>
    <property type="match status" value="1"/>
</dbReference>
<dbReference type="InterPro" id="IPR006143">
    <property type="entry name" value="RND_pump_MFP"/>
</dbReference>
<dbReference type="GO" id="GO:1990281">
    <property type="term" value="C:efflux pump complex"/>
    <property type="evidence" value="ECO:0007669"/>
    <property type="project" value="TreeGrafter"/>
</dbReference>
<dbReference type="OrthoDB" id="9768185at2"/>
<proteinExistence type="inferred from homology"/>
<dbReference type="SUPFAM" id="SSF111369">
    <property type="entry name" value="HlyD-like secretion proteins"/>
    <property type="match status" value="1"/>
</dbReference>
<dbReference type="Gene3D" id="2.40.30.170">
    <property type="match status" value="1"/>
</dbReference>
<feature type="signal peptide" evidence="3">
    <location>
        <begin position="1"/>
        <end position="24"/>
    </location>
</feature>
<feature type="coiled-coil region" evidence="2">
    <location>
        <begin position="124"/>
        <end position="160"/>
    </location>
</feature>
<dbReference type="AlphaFoldDB" id="A0A4R6QTL0"/>